<feature type="transmembrane region" description="Helical" evidence="2">
    <location>
        <begin position="12"/>
        <end position="29"/>
    </location>
</feature>
<organism evidence="3 4">
    <name type="scientific">Streptomyces sannanensis</name>
    <dbReference type="NCBI Taxonomy" id="285536"/>
    <lineage>
        <taxon>Bacteria</taxon>
        <taxon>Bacillati</taxon>
        <taxon>Actinomycetota</taxon>
        <taxon>Actinomycetes</taxon>
        <taxon>Kitasatosporales</taxon>
        <taxon>Streptomycetaceae</taxon>
        <taxon>Streptomyces</taxon>
    </lineage>
</organism>
<dbReference type="EMBL" id="BAAAYL010000001">
    <property type="protein sequence ID" value="GAA3377345.1"/>
    <property type="molecule type" value="Genomic_DNA"/>
</dbReference>
<gene>
    <name evidence="3" type="ORF">GCM10020367_52670</name>
</gene>
<feature type="transmembrane region" description="Helical" evidence="2">
    <location>
        <begin position="35"/>
        <end position="55"/>
    </location>
</feature>
<keyword evidence="2" id="KW-0812">Transmembrane</keyword>
<protein>
    <submittedName>
        <fullName evidence="3">Uncharacterized protein</fullName>
    </submittedName>
</protein>
<sequence>MKRLWRAASSLLPMAGIAIGLGAIGWTVFGDRPPLFAVLGVALGLALVAAGDACAQKHGDISGWGDDGHGRGGCGSTGG</sequence>
<comment type="caution">
    <text evidence="3">The sequence shown here is derived from an EMBL/GenBank/DDBJ whole genome shotgun (WGS) entry which is preliminary data.</text>
</comment>
<reference evidence="4" key="1">
    <citation type="journal article" date="2019" name="Int. J. Syst. Evol. Microbiol.">
        <title>The Global Catalogue of Microorganisms (GCM) 10K type strain sequencing project: providing services to taxonomists for standard genome sequencing and annotation.</title>
        <authorList>
            <consortium name="The Broad Institute Genomics Platform"/>
            <consortium name="The Broad Institute Genome Sequencing Center for Infectious Disease"/>
            <person name="Wu L."/>
            <person name="Ma J."/>
        </authorList>
    </citation>
    <scope>NUCLEOTIDE SEQUENCE [LARGE SCALE GENOMIC DNA]</scope>
    <source>
        <strain evidence="4">JCM 9651</strain>
    </source>
</reference>
<dbReference type="Proteomes" id="UP001499990">
    <property type="component" value="Unassembled WGS sequence"/>
</dbReference>
<dbReference type="RefSeq" id="WP_345042013.1">
    <property type="nucleotide sequence ID" value="NZ_BAAAYL010000001.1"/>
</dbReference>
<proteinExistence type="predicted"/>
<evidence type="ECO:0000313" key="4">
    <source>
        <dbReference type="Proteomes" id="UP001499990"/>
    </source>
</evidence>
<feature type="compositionally biased region" description="Basic and acidic residues" evidence="1">
    <location>
        <begin position="59"/>
        <end position="70"/>
    </location>
</feature>
<evidence type="ECO:0000313" key="3">
    <source>
        <dbReference type="EMBL" id="GAA3377345.1"/>
    </source>
</evidence>
<accession>A0ABP6SJB2</accession>
<keyword evidence="2" id="KW-1133">Transmembrane helix</keyword>
<keyword evidence="4" id="KW-1185">Reference proteome</keyword>
<evidence type="ECO:0000256" key="2">
    <source>
        <dbReference type="SAM" id="Phobius"/>
    </source>
</evidence>
<evidence type="ECO:0000256" key="1">
    <source>
        <dbReference type="SAM" id="MobiDB-lite"/>
    </source>
</evidence>
<keyword evidence="2" id="KW-0472">Membrane</keyword>
<name>A0ABP6SJB2_9ACTN</name>
<feature type="region of interest" description="Disordered" evidence="1">
    <location>
        <begin position="59"/>
        <end position="79"/>
    </location>
</feature>